<dbReference type="PANTHER" id="PTHR39479:SF2">
    <property type="entry name" value="2-OXOADIPATE DIOXYGENASE_DECARBOXYLASE"/>
    <property type="match status" value="1"/>
</dbReference>
<evidence type="ECO:0000256" key="7">
    <source>
        <dbReference type="ARBA" id="ARBA00035034"/>
    </source>
</evidence>
<sequence length="514" mass="53879">MTDLSPVPAFVAPDVIRSRFAAAMSRLYRAEVPLYGRLVDVVAEVNAATLRADAQALDGVPLAQAQLDVERHGAIRVGTAQELATLRRIFAVMGLQPVGYYDLSVAGVPVHSTAFRPVGAAALQASPLRLFTSLLRLELIDDAQTRALAERTLARRRIFTPEALALTARCEQAGGLSESDAEAFVQAVLPTFAWQRQAPVTQDDYRRLAAAHRLVADVVCFAGPHINHLTPRTLDIDAAQSAMQAAGLPAKAEIEGPPRRRVPILLRQTSFAAVSEPVSFAAGSGEGTHTARFGEIEQRGLALTPAGRALYDRLLDEARARNAAAPGATAEARAATLAAVFADFPDDLQTLRQAGLGWFRYGLRPGVTAQAAAVAAVAATVTTAEAAAAGCRDREDAGTAATPVDGGAQAGSVPAWLQALLAAGLAEARPIVYEDFLPVSAAGIFRSNLAGEPVLQYDVQAAQAAFEQALGAPVADPMALYAAEQQDSLAHLHAALQAVMPDALRAAPRGTHAG</sequence>
<proteinExistence type="inferred from homology"/>
<evidence type="ECO:0000256" key="3">
    <source>
        <dbReference type="ARBA" id="ARBA00023002"/>
    </source>
</evidence>
<dbReference type="Gene3D" id="3.10.180.80">
    <property type="entry name" value="Uncharacterised protein PF07063, DUF1338"/>
    <property type="match status" value="2"/>
</dbReference>
<keyword evidence="3" id="KW-0560">Oxidoreductase</keyword>
<comment type="caution">
    <text evidence="9">The sequence shown here is derived from an EMBL/GenBank/DDBJ whole genome shotgun (WGS) entry which is preliminary data.</text>
</comment>
<evidence type="ECO:0000313" key="9">
    <source>
        <dbReference type="EMBL" id="MEK8027110.1"/>
    </source>
</evidence>
<comment type="similarity">
    <text evidence="5">Belongs to the 2-oxoadipate dioxygenase/decarboxylase family.</text>
</comment>
<evidence type="ECO:0000256" key="5">
    <source>
        <dbReference type="ARBA" id="ARBA00035013"/>
    </source>
</evidence>
<keyword evidence="10" id="KW-1185">Reference proteome</keyword>
<gene>
    <name evidence="9" type="ORF">AACH11_14160</name>
</gene>
<evidence type="ECO:0000256" key="6">
    <source>
        <dbReference type="ARBA" id="ARBA00035023"/>
    </source>
</evidence>
<dbReference type="Proteomes" id="UP001368500">
    <property type="component" value="Unassembled WGS sequence"/>
</dbReference>
<protein>
    <recommendedName>
        <fullName evidence="7">2-oxoadipate dioxygenase/decarboxylase</fullName>
        <ecNumber evidence="6">1.13.11.93</ecNumber>
    </recommendedName>
    <alternativeName>
        <fullName evidence="8">2-hydroxyglutarate synthase</fullName>
    </alternativeName>
</protein>
<name>A0ABU9BEJ2_9BURK</name>
<keyword evidence="2" id="KW-0223">Dioxygenase</keyword>
<comment type="cofactor">
    <cofactor evidence="1">
        <name>Fe(2+)</name>
        <dbReference type="ChEBI" id="CHEBI:29033"/>
    </cofactor>
</comment>
<dbReference type="InterPro" id="IPR009770">
    <property type="entry name" value="HGLS"/>
</dbReference>
<dbReference type="SMART" id="SM01150">
    <property type="entry name" value="DUF1338"/>
    <property type="match status" value="1"/>
</dbReference>
<evidence type="ECO:0000256" key="8">
    <source>
        <dbReference type="ARBA" id="ARBA00035045"/>
    </source>
</evidence>
<dbReference type="EC" id="1.13.11.93" evidence="6"/>
<dbReference type="EMBL" id="JBBUTF010000012">
    <property type="protein sequence ID" value="MEK8027110.1"/>
    <property type="molecule type" value="Genomic_DNA"/>
</dbReference>
<evidence type="ECO:0000256" key="2">
    <source>
        <dbReference type="ARBA" id="ARBA00022964"/>
    </source>
</evidence>
<dbReference type="CDD" id="cd16348">
    <property type="entry name" value="VOC_YdcJ_like"/>
    <property type="match status" value="1"/>
</dbReference>
<dbReference type="PANTHER" id="PTHR39479">
    <property type="match status" value="1"/>
</dbReference>
<organism evidence="9 10">
    <name type="scientific">Pseudaquabacterium rugosum</name>
    <dbReference type="NCBI Taxonomy" id="2984194"/>
    <lineage>
        <taxon>Bacteria</taxon>
        <taxon>Pseudomonadati</taxon>
        <taxon>Pseudomonadota</taxon>
        <taxon>Betaproteobacteria</taxon>
        <taxon>Burkholderiales</taxon>
        <taxon>Sphaerotilaceae</taxon>
        <taxon>Pseudaquabacterium</taxon>
    </lineage>
</organism>
<evidence type="ECO:0000313" key="10">
    <source>
        <dbReference type="Proteomes" id="UP001368500"/>
    </source>
</evidence>
<evidence type="ECO:0000256" key="1">
    <source>
        <dbReference type="ARBA" id="ARBA00001954"/>
    </source>
</evidence>
<reference evidence="9 10" key="1">
    <citation type="submission" date="2024-04" db="EMBL/GenBank/DDBJ databases">
        <title>Novel species of the genus Ideonella isolated from streams.</title>
        <authorList>
            <person name="Lu H."/>
        </authorList>
    </citation>
    <scope>NUCLEOTIDE SEQUENCE [LARGE SCALE GENOMIC DNA]</scope>
    <source>
        <strain evidence="9 10">BYS139W</strain>
    </source>
</reference>
<dbReference type="Pfam" id="PF07063">
    <property type="entry name" value="HGLS"/>
    <property type="match status" value="1"/>
</dbReference>
<dbReference type="RefSeq" id="WP_341374888.1">
    <property type="nucleotide sequence ID" value="NZ_JBBUTF010000012.1"/>
</dbReference>
<accession>A0ABU9BEJ2</accession>
<dbReference type="InterPro" id="IPR047869">
    <property type="entry name" value="YdcJ_bac-like"/>
</dbReference>
<evidence type="ECO:0000256" key="4">
    <source>
        <dbReference type="ARBA" id="ARBA00023004"/>
    </source>
</evidence>
<keyword evidence="4" id="KW-0408">Iron</keyword>